<reference evidence="2 3" key="1">
    <citation type="journal article" date="2013" name="PLoS Genet.">
        <title>Genomic mechanisms accounting for the adaptation to parasitism in nematode-trapping fungi.</title>
        <authorList>
            <person name="Meerupati T."/>
            <person name="Andersson K.M."/>
            <person name="Friman E."/>
            <person name="Kumar D."/>
            <person name="Tunlid A."/>
            <person name="Ahren D."/>
        </authorList>
    </citation>
    <scope>NUCLEOTIDE SEQUENCE [LARGE SCALE GENOMIC DNA]</scope>
    <source>
        <strain evidence="2 3">CBS 200.50</strain>
    </source>
</reference>
<reference evidence="3" key="2">
    <citation type="submission" date="2013-04" db="EMBL/GenBank/DDBJ databases">
        <title>Genomic mechanisms accounting for the adaptation to parasitism in nematode-trapping fungi.</title>
        <authorList>
            <person name="Ahren D.G."/>
        </authorList>
    </citation>
    <scope>NUCLEOTIDE SEQUENCE [LARGE SCALE GENOMIC DNA]</scope>
    <source>
        <strain evidence="3">CBS 200.50</strain>
    </source>
</reference>
<dbReference type="AlphaFoldDB" id="S8BGQ6"/>
<dbReference type="SUPFAM" id="SSF52058">
    <property type="entry name" value="L domain-like"/>
    <property type="match status" value="1"/>
</dbReference>
<gene>
    <name evidence="2" type="ORF">H072_7789</name>
</gene>
<dbReference type="HOGENOM" id="CLU_492584_0_0_1"/>
<dbReference type="Gene3D" id="3.80.10.10">
    <property type="entry name" value="Ribonuclease Inhibitor"/>
    <property type="match status" value="1"/>
</dbReference>
<sequence>MAQLSHLPNELLLKIFENFPAKYSKRPDLYNLCLVDRRLNSLATPLLYHTIVVEFNKNDTFHPKVVRSLLGFGHSSLKYIREVSVREVVERLEFFDSSLSEIWNDTRKTFIMGFLQKLGNDQLRALRLDRVVPNVLDHANMPKQGCIREVDCQPPYDSEEDKVYPWPEFLSFPDQSLKSLCFRKLEAGSSASLVRMLERQCESLRELTLYCSKFLIYEEGISWGFWPGMDIKRACDALFESWPEVYQTPENVKTRKGLENLEILTLIEFPSNAYLDVVFPGAKDLIKVQKLKLESITGDGMIEILHSRFPNLCEVTITNDVGDMGVLEEFLRNCSPLKSLVVAQGGVGRHPDADCIARHTGLRKLWLELSPGYISSFDQYLLTIHSAQSGAFCVPQLPSMRHLEELALAFNTTDLDFIYQLPQLRTIRFLNFPSTNDADILSNRLSFGRTGTSTISERKLVDGRFIVDTLLQSLPQDSSIHHHLSVIILGRHDETILSREAEIYLVERNISSSHNGNVSYTAYHSNIYDARYHHPNLEFIEQDRLDSAPFAQF</sequence>
<evidence type="ECO:0000313" key="2">
    <source>
        <dbReference type="EMBL" id="EPS38483.1"/>
    </source>
</evidence>
<dbReference type="InterPro" id="IPR001810">
    <property type="entry name" value="F-box_dom"/>
</dbReference>
<feature type="domain" description="F-box" evidence="1">
    <location>
        <begin position="4"/>
        <end position="52"/>
    </location>
</feature>
<organism evidence="2 3">
    <name type="scientific">Dactylellina haptotyla (strain CBS 200.50)</name>
    <name type="common">Nematode-trapping fungus</name>
    <name type="synonym">Monacrosporium haptotylum</name>
    <dbReference type="NCBI Taxonomy" id="1284197"/>
    <lineage>
        <taxon>Eukaryota</taxon>
        <taxon>Fungi</taxon>
        <taxon>Dikarya</taxon>
        <taxon>Ascomycota</taxon>
        <taxon>Pezizomycotina</taxon>
        <taxon>Orbiliomycetes</taxon>
        <taxon>Orbiliales</taxon>
        <taxon>Orbiliaceae</taxon>
        <taxon>Dactylellina</taxon>
    </lineage>
</organism>
<proteinExistence type="predicted"/>
<keyword evidence="3" id="KW-1185">Reference proteome</keyword>
<evidence type="ECO:0000313" key="3">
    <source>
        <dbReference type="Proteomes" id="UP000015100"/>
    </source>
</evidence>
<accession>S8BGQ6</accession>
<dbReference type="Proteomes" id="UP000015100">
    <property type="component" value="Unassembled WGS sequence"/>
</dbReference>
<evidence type="ECO:0000259" key="1">
    <source>
        <dbReference type="Pfam" id="PF12937"/>
    </source>
</evidence>
<dbReference type="EMBL" id="AQGS01000546">
    <property type="protein sequence ID" value="EPS38483.1"/>
    <property type="molecule type" value="Genomic_DNA"/>
</dbReference>
<name>S8BGQ6_DACHA</name>
<dbReference type="OrthoDB" id="3945550at2759"/>
<protein>
    <recommendedName>
        <fullName evidence="1">F-box domain-containing protein</fullName>
    </recommendedName>
</protein>
<comment type="caution">
    <text evidence="2">The sequence shown here is derived from an EMBL/GenBank/DDBJ whole genome shotgun (WGS) entry which is preliminary data.</text>
</comment>
<dbReference type="SUPFAM" id="SSF81383">
    <property type="entry name" value="F-box domain"/>
    <property type="match status" value="1"/>
</dbReference>
<dbReference type="InterPro" id="IPR032675">
    <property type="entry name" value="LRR_dom_sf"/>
</dbReference>
<dbReference type="Pfam" id="PF12937">
    <property type="entry name" value="F-box-like"/>
    <property type="match status" value="1"/>
</dbReference>
<dbReference type="InterPro" id="IPR036047">
    <property type="entry name" value="F-box-like_dom_sf"/>
</dbReference>